<evidence type="ECO:0000256" key="2">
    <source>
        <dbReference type="SAM" id="Phobius"/>
    </source>
</evidence>
<keyword evidence="2" id="KW-1133">Transmembrane helix</keyword>
<proteinExistence type="predicted"/>
<dbReference type="Proteomes" id="UP001295740">
    <property type="component" value="Unassembled WGS sequence"/>
</dbReference>
<evidence type="ECO:0000313" key="3">
    <source>
        <dbReference type="EMBL" id="CAJ2510875.1"/>
    </source>
</evidence>
<accession>A0AAI8VUH2</accession>
<keyword evidence="2" id="KW-0812">Transmembrane</keyword>
<sequence length="440" mass="46990">MAFNTAKLAESHEIFQNAIAMDRLTTDEPAFMIEDDLSDTSIMVKTTHQPAILGRRSQTPIYTGLPGTKSFQLLYSARLHTPLRAGDCGSWAYSVKSEKLVGFVVAASPKTGLRLVSPAGPALEQMASLFGRAFSGASLDFEDRPRDNERLLASRRICPLGFTTATSIAQLDGIFCCPSALLFVGDLNIHSCEATLTEAAITAVTYEQWDCASQLPTFTFGPGLTGTYELGSLIIPQNATNIVRAEPILLWSQHGAATVSPLTTSASTSSTGKSQSVPTFGRNDPTIGEQQSQGLPQTAKVGIGVGISVAVLLFSCLVFFVIRQHRRKSFSTLKDDDTPANYSRHSAFEEKPDLEGSGQTYAVKAKLNAAATRAELEGSLEDEGKAGVYMLKPELEGTLGQHGVVGQVYVKKKSELEAGHVASRPDGAEIAELGGTSPIL</sequence>
<feature type="region of interest" description="Disordered" evidence="1">
    <location>
        <begin position="262"/>
        <end position="293"/>
    </location>
</feature>
<evidence type="ECO:0000313" key="4">
    <source>
        <dbReference type="Proteomes" id="UP001295740"/>
    </source>
</evidence>
<organism evidence="3 4">
    <name type="scientific">Anthostomella pinea</name>
    <dbReference type="NCBI Taxonomy" id="933095"/>
    <lineage>
        <taxon>Eukaryota</taxon>
        <taxon>Fungi</taxon>
        <taxon>Dikarya</taxon>
        <taxon>Ascomycota</taxon>
        <taxon>Pezizomycotina</taxon>
        <taxon>Sordariomycetes</taxon>
        <taxon>Xylariomycetidae</taxon>
        <taxon>Xylariales</taxon>
        <taxon>Xylariaceae</taxon>
        <taxon>Anthostomella</taxon>
    </lineage>
</organism>
<reference evidence="3" key="1">
    <citation type="submission" date="2023-10" db="EMBL/GenBank/DDBJ databases">
        <authorList>
            <person name="Hackl T."/>
        </authorList>
    </citation>
    <scope>NUCLEOTIDE SEQUENCE</scope>
</reference>
<comment type="caution">
    <text evidence="3">The sequence shown here is derived from an EMBL/GenBank/DDBJ whole genome shotgun (WGS) entry which is preliminary data.</text>
</comment>
<gene>
    <name evidence="3" type="ORF">KHLLAP_LOCUS11343</name>
</gene>
<evidence type="ECO:0000256" key="1">
    <source>
        <dbReference type="SAM" id="MobiDB-lite"/>
    </source>
</evidence>
<dbReference type="AlphaFoldDB" id="A0AAI8VUH2"/>
<dbReference type="EMBL" id="CAUWAG010000018">
    <property type="protein sequence ID" value="CAJ2510875.1"/>
    <property type="molecule type" value="Genomic_DNA"/>
</dbReference>
<name>A0AAI8VUH2_9PEZI</name>
<feature type="transmembrane region" description="Helical" evidence="2">
    <location>
        <begin position="301"/>
        <end position="322"/>
    </location>
</feature>
<keyword evidence="4" id="KW-1185">Reference proteome</keyword>
<keyword evidence="2" id="KW-0472">Membrane</keyword>
<feature type="compositionally biased region" description="Low complexity" evidence="1">
    <location>
        <begin position="262"/>
        <end position="276"/>
    </location>
</feature>
<protein>
    <submittedName>
        <fullName evidence="3">Uu.00g065000.m01.CDS01</fullName>
    </submittedName>
</protein>